<name>A0A0K1PSW9_9BACT</name>
<sequence>MSKKIDRRLALRALVFGTGAVAFGRVVAACSDASTSDRIAGPGGESTSNSSKPSTPPTDGDEYVPGSSPPVDTGNAPPTLPNQSWEARARQLEDDQKRLSGPVFSAAAPGRWAGKERSHVPEVKFGTSGSYKRATVVIQHVMGANGLDAGTPDAAADAAMDAAKPDAAGDAADAGDAGDAGDGGDAGAEAGAAQVHYITTIYLRAAVDGKDTVVGLWEFASTDAAPPTVNFTLPAGVTTVTAYESCTLHGLWKTEALTVT</sequence>
<dbReference type="Pfam" id="PF01880">
    <property type="entry name" value="Desulfoferrodox"/>
    <property type="match status" value="1"/>
</dbReference>
<reference evidence="4 5" key="1">
    <citation type="submission" date="2015-08" db="EMBL/GenBank/DDBJ databases">
        <authorList>
            <person name="Babu N.S."/>
            <person name="Beckwith C.J."/>
            <person name="Beseler K.G."/>
            <person name="Brison A."/>
            <person name="Carone J.V."/>
            <person name="Caskin T.P."/>
            <person name="Diamond M."/>
            <person name="Durham M.E."/>
            <person name="Foxe J.M."/>
            <person name="Go M."/>
            <person name="Henderson B.A."/>
            <person name="Jones I.B."/>
            <person name="McGettigan J.A."/>
            <person name="Micheletti S.J."/>
            <person name="Nasrallah M.E."/>
            <person name="Ortiz D."/>
            <person name="Piller C.R."/>
            <person name="Privatt S.R."/>
            <person name="Schneider S.L."/>
            <person name="Sharp S."/>
            <person name="Smith T.C."/>
            <person name="Stanton J.D."/>
            <person name="Ullery H.E."/>
            <person name="Wilson R.J."/>
            <person name="Serrano M.G."/>
            <person name="Buck G."/>
            <person name="Lee V."/>
            <person name="Wang Y."/>
            <person name="Carvalho R."/>
            <person name="Voegtly L."/>
            <person name="Shi R."/>
            <person name="Duckworth R."/>
            <person name="Johnson A."/>
            <person name="Loviza R."/>
            <person name="Walstead R."/>
            <person name="Shah Z."/>
            <person name="Kiflezghi M."/>
            <person name="Wade K."/>
            <person name="Ball S.L."/>
            <person name="Bradley K.W."/>
            <person name="Asai D.J."/>
            <person name="Bowman C.A."/>
            <person name="Russell D.A."/>
            <person name="Pope W.H."/>
            <person name="Jacobs-Sera D."/>
            <person name="Hendrix R.W."/>
            <person name="Hatfull G.F."/>
        </authorList>
    </citation>
    <scope>NUCLEOTIDE SEQUENCE [LARGE SCALE GENOMIC DNA]</scope>
    <source>
        <strain evidence="4 5">DSM 27648</strain>
    </source>
</reference>
<feature type="region of interest" description="Disordered" evidence="1">
    <location>
        <begin position="167"/>
        <end position="186"/>
    </location>
</feature>
<evidence type="ECO:0000259" key="3">
    <source>
        <dbReference type="Pfam" id="PF01880"/>
    </source>
</evidence>
<evidence type="ECO:0000313" key="5">
    <source>
        <dbReference type="Proteomes" id="UP000064967"/>
    </source>
</evidence>
<dbReference type="InterPro" id="IPR036073">
    <property type="entry name" value="Desulfoferrodoxin_Fe-bd_dom_sf"/>
</dbReference>
<dbReference type="GO" id="GO:0016491">
    <property type="term" value="F:oxidoreductase activity"/>
    <property type="evidence" value="ECO:0007669"/>
    <property type="project" value="InterPro"/>
</dbReference>
<organism evidence="4 5">
    <name type="scientific">Labilithrix luteola</name>
    <dbReference type="NCBI Taxonomy" id="1391654"/>
    <lineage>
        <taxon>Bacteria</taxon>
        <taxon>Pseudomonadati</taxon>
        <taxon>Myxococcota</taxon>
        <taxon>Polyangia</taxon>
        <taxon>Polyangiales</taxon>
        <taxon>Labilitrichaceae</taxon>
        <taxon>Labilithrix</taxon>
    </lineage>
</organism>
<keyword evidence="2" id="KW-0732">Signal</keyword>
<keyword evidence="5" id="KW-1185">Reference proteome</keyword>
<accession>A0A0K1PSW9</accession>
<feature type="compositionally biased region" description="Basic and acidic residues" evidence="1">
    <location>
        <begin position="87"/>
        <end position="98"/>
    </location>
</feature>
<dbReference type="AlphaFoldDB" id="A0A0K1PSW9"/>
<evidence type="ECO:0000256" key="2">
    <source>
        <dbReference type="SAM" id="SignalP"/>
    </source>
</evidence>
<feature type="signal peptide" evidence="2">
    <location>
        <begin position="1"/>
        <end position="28"/>
    </location>
</feature>
<evidence type="ECO:0000313" key="4">
    <source>
        <dbReference type="EMBL" id="AKU96471.1"/>
    </source>
</evidence>
<dbReference type="Proteomes" id="UP000064967">
    <property type="component" value="Chromosome"/>
</dbReference>
<protein>
    <recommendedName>
        <fullName evidence="3">Desulfoferrodoxin ferrous iron-binding domain-containing protein</fullName>
    </recommendedName>
</protein>
<gene>
    <name evidence="4" type="ORF">AKJ09_03135</name>
</gene>
<dbReference type="InterPro" id="IPR002742">
    <property type="entry name" value="Desulfoferrodoxin_Fe-bd_dom"/>
</dbReference>
<dbReference type="OrthoDB" id="9814936at2"/>
<dbReference type="EMBL" id="CP012333">
    <property type="protein sequence ID" value="AKU96471.1"/>
    <property type="molecule type" value="Genomic_DNA"/>
</dbReference>
<dbReference type="PATRIC" id="fig|1391654.3.peg.3170"/>
<evidence type="ECO:0000256" key="1">
    <source>
        <dbReference type="SAM" id="MobiDB-lite"/>
    </source>
</evidence>
<dbReference type="RefSeq" id="WP_146647756.1">
    <property type="nucleotide sequence ID" value="NZ_CP012333.1"/>
</dbReference>
<feature type="compositionally biased region" description="Low complexity" evidence="1">
    <location>
        <begin position="167"/>
        <end position="177"/>
    </location>
</feature>
<dbReference type="GO" id="GO:0005506">
    <property type="term" value="F:iron ion binding"/>
    <property type="evidence" value="ECO:0007669"/>
    <property type="project" value="InterPro"/>
</dbReference>
<feature type="chain" id="PRO_5005466293" description="Desulfoferrodoxin ferrous iron-binding domain-containing protein" evidence="2">
    <location>
        <begin position="29"/>
        <end position="260"/>
    </location>
</feature>
<proteinExistence type="predicted"/>
<dbReference type="SUPFAM" id="SSF49367">
    <property type="entry name" value="Superoxide reductase-like"/>
    <property type="match status" value="1"/>
</dbReference>
<feature type="region of interest" description="Disordered" evidence="1">
    <location>
        <begin position="33"/>
        <end position="112"/>
    </location>
</feature>
<feature type="domain" description="Desulfoferrodoxin ferrous iron-binding" evidence="3">
    <location>
        <begin position="194"/>
        <end position="254"/>
    </location>
</feature>
<dbReference type="Gene3D" id="2.60.40.730">
    <property type="entry name" value="SOR catalytic domain"/>
    <property type="match status" value="1"/>
</dbReference>
<dbReference type="KEGG" id="llu:AKJ09_03135"/>